<proteinExistence type="predicted"/>
<dbReference type="InterPro" id="IPR058548">
    <property type="entry name" value="MlaB-like_STAS"/>
</dbReference>
<name>A0A059VPJ0_STRNR</name>
<dbReference type="PANTHER" id="PTHR33495">
    <property type="entry name" value="ANTI-SIGMA FACTOR ANTAGONIST TM_1081-RELATED-RELATED"/>
    <property type="match status" value="1"/>
</dbReference>
<dbReference type="PROSITE" id="PS50801">
    <property type="entry name" value="STAS"/>
    <property type="match status" value="1"/>
</dbReference>
<organism evidence="1 2">
    <name type="scientific">Streptomyces noursei</name>
    <name type="common">Streptomyces albulus</name>
    <dbReference type="NCBI Taxonomy" id="1971"/>
    <lineage>
        <taxon>Bacteria</taxon>
        <taxon>Bacillati</taxon>
        <taxon>Actinomycetota</taxon>
        <taxon>Actinomycetes</taxon>
        <taxon>Kitasatosporales</taxon>
        <taxon>Streptomycetaceae</taxon>
        <taxon>Streptomyces</taxon>
    </lineage>
</organism>
<dbReference type="GO" id="GO:0043856">
    <property type="term" value="F:anti-sigma factor antagonist activity"/>
    <property type="evidence" value="ECO:0007669"/>
    <property type="project" value="TreeGrafter"/>
</dbReference>
<dbReference type="PANTHER" id="PTHR33495:SF2">
    <property type="entry name" value="ANTI-SIGMA FACTOR ANTAGONIST TM_1081-RELATED"/>
    <property type="match status" value="1"/>
</dbReference>
<evidence type="ECO:0000313" key="2">
    <source>
        <dbReference type="Proteomes" id="UP000288351"/>
    </source>
</evidence>
<dbReference type="Proteomes" id="UP000288351">
    <property type="component" value="Unassembled WGS sequence"/>
</dbReference>
<dbReference type="eggNOG" id="COG1366">
    <property type="taxonomic scope" value="Bacteria"/>
</dbReference>
<dbReference type="Pfam" id="PF13466">
    <property type="entry name" value="STAS_2"/>
    <property type="match status" value="1"/>
</dbReference>
<reference evidence="1 2" key="1">
    <citation type="journal article" date="2019" name="Microbiol. Resour. Announc.">
        <title>Draft Genome Sequence of the Most Traditional epsilon-Poly-l-Lysine Producer, Streptomyces albulus NBRC14147.</title>
        <authorList>
            <person name="Yamanaka K."/>
            <person name="Hamano Y."/>
        </authorList>
    </citation>
    <scope>NUCLEOTIDE SEQUENCE [LARGE SCALE GENOMIC DNA]</scope>
    <source>
        <strain evidence="1 2">NBRC 14147</strain>
    </source>
</reference>
<dbReference type="InterPro" id="IPR002645">
    <property type="entry name" value="STAS_dom"/>
</dbReference>
<dbReference type="CDD" id="cd07043">
    <property type="entry name" value="STAS_anti-anti-sigma_factors"/>
    <property type="match status" value="1"/>
</dbReference>
<sequence length="123" mass="12811">MTDPSPARILHLSSTAVGPDVLRITVRGELDVDSAAEFQDAVTEHLAARSGLRALRVDCGGLVLCDSMGLSALLMVHRRTTALGVSLHLEERPPALDRLLAVTGTLDHLTAPPAAAASTPPSS</sequence>
<dbReference type="AlphaFoldDB" id="A0A059VPJ0"/>
<evidence type="ECO:0000313" key="1">
    <source>
        <dbReference type="EMBL" id="GCB88907.1"/>
    </source>
</evidence>
<gene>
    <name evidence="1" type="ORF">SALB_01580</name>
</gene>
<comment type="caution">
    <text evidence="1">The sequence shown here is derived from an EMBL/GenBank/DDBJ whole genome shotgun (WGS) entry which is preliminary data.</text>
</comment>
<accession>A0A059VPJ0</accession>
<dbReference type="EMBL" id="BHXC01000006">
    <property type="protein sequence ID" value="GCB88907.1"/>
    <property type="molecule type" value="Genomic_DNA"/>
</dbReference>
<dbReference type="InterPro" id="IPR036513">
    <property type="entry name" value="STAS_dom_sf"/>
</dbReference>
<dbReference type="Gene3D" id="3.30.750.24">
    <property type="entry name" value="STAS domain"/>
    <property type="match status" value="1"/>
</dbReference>
<dbReference type="STRING" id="68570.DC74_767"/>
<dbReference type="RefSeq" id="WP_016577783.1">
    <property type="nucleotide sequence ID" value="NZ_BHXC01000006.1"/>
</dbReference>
<protein>
    <submittedName>
        <fullName evidence="1">Sulfate transporter</fullName>
    </submittedName>
</protein>
<dbReference type="SUPFAM" id="SSF52091">
    <property type="entry name" value="SpoIIaa-like"/>
    <property type="match status" value="1"/>
</dbReference>